<keyword evidence="1" id="KW-1133">Transmembrane helix</keyword>
<dbReference type="KEGG" id="vg:77946538"/>
<sequence length="142" mass="16054">MAFGLSKLAVLESKLDIYEDLSKEMLDKLERAVGTISENSNKVAVILERHENRLDEGDKANAAIIKMINDHQKYDERMFERFNEKFDSIEKRISELYKFRWMTAGVAAAAVLIIGSANFFGNLLTAGASTPTMEFRSNTVQN</sequence>
<evidence type="ECO:0000313" key="3">
    <source>
        <dbReference type="EMBL" id="QPB07842.1"/>
    </source>
</evidence>
<dbReference type="RefSeq" id="YP_010670333.1">
    <property type="nucleotide sequence ID" value="NC_070964.1"/>
</dbReference>
<keyword evidence="1" id="KW-0472">Membrane</keyword>
<dbReference type="Pfam" id="PF23831">
    <property type="entry name" value="DUF7201"/>
    <property type="match status" value="1"/>
</dbReference>
<reference evidence="3" key="1">
    <citation type="submission" date="2020-10" db="EMBL/GenBank/DDBJ databases">
        <title>The Isolation and Genome Sequence of a Novel Cyanophage S-H38 from the Yellow Sea, China.</title>
        <authorList>
            <person name="Jiang T."/>
        </authorList>
    </citation>
    <scope>NUCLEOTIDE SEQUENCE</scope>
</reference>
<feature type="domain" description="DUF7201" evidence="2">
    <location>
        <begin position="6"/>
        <end position="136"/>
    </location>
</feature>
<keyword evidence="4" id="KW-1185">Reference proteome</keyword>
<dbReference type="EMBL" id="MW117965">
    <property type="protein sequence ID" value="QPB07842.1"/>
    <property type="molecule type" value="Genomic_DNA"/>
</dbReference>
<evidence type="ECO:0000256" key="1">
    <source>
        <dbReference type="SAM" id="Phobius"/>
    </source>
</evidence>
<accession>A0A873WFZ7</accession>
<evidence type="ECO:0000313" key="4">
    <source>
        <dbReference type="Proteomes" id="UP000663144"/>
    </source>
</evidence>
<dbReference type="InterPro" id="IPR055625">
    <property type="entry name" value="DUF7201"/>
</dbReference>
<proteinExistence type="predicted"/>
<protein>
    <recommendedName>
        <fullName evidence="2">DUF7201 domain-containing protein</fullName>
    </recommendedName>
</protein>
<dbReference type="Proteomes" id="UP000663144">
    <property type="component" value="Segment"/>
</dbReference>
<evidence type="ECO:0000259" key="2">
    <source>
        <dbReference type="Pfam" id="PF23831"/>
    </source>
</evidence>
<keyword evidence="1" id="KW-0812">Transmembrane</keyword>
<dbReference type="GeneID" id="77946538"/>
<name>A0A873WFZ7_9CAUD</name>
<organism evidence="3 4">
    <name type="scientific">Synechococcus phage S-H38</name>
    <dbReference type="NCBI Taxonomy" id="2783673"/>
    <lineage>
        <taxon>Viruses</taxon>
        <taxon>Duplodnaviria</taxon>
        <taxon>Heunggongvirae</taxon>
        <taxon>Uroviricota</taxon>
        <taxon>Caudoviricetes</taxon>
        <taxon>Pantevenvirales</taxon>
        <taxon>Kyanoviridae</taxon>
        <taxon>Yellowseavirus</taxon>
        <taxon>Yellowseavirus thirtyeight</taxon>
    </lineage>
</organism>
<feature type="transmembrane region" description="Helical" evidence="1">
    <location>
        <begin position="101"/>
        <end position="121"/>
    </location>
</feature>